<dbReference type="PANTHER" id="PTHR34610:SF3">
    <property type="entry name" value="SSL7007 PROTEIN"/>
    <property type="match status" value="1"/>
</dbReference>
<dbReference type="Proteomes" id="UP000002186">
    <property type="component" value="Chromosome"/>
</dbReference>
<organism evidence="2 3">
    <name type="scientific">Thauera aminoaromatica</name>
    <dbReference type="NCBI Taxonomy" id="164330"/>
    <lineage>
        <taxon>Bacteria</taxon>
        <taxon>Pseudomonadati</taxon>
        <taxon>Pseudomonadota</taxon>
        <taxon>Betaproteobacteria</taxon>
        <taxon>Rhodocyclales</taxon>
        <taxon>Zoogloeaceae</taxon>
        <taxon>Thauera</taxon>
    </lineage>
</organism>
<dbReference type="SUPFAM" id="SSF88723">
    <property type="entry name" value="PIN domain-like"/>
    <property type="match status" value="1"/>
</dbReference>
<reference evidence="3" key="1">
    <citation type="submission" date="2009-05" db="EMBL/GenBank/DDBJ databases">
        <title>Complete sequence of chromosome of Thauera sp. MZ1T.</title>
        <authorList>
            <consortium name="US DOE Joint Genome Institute"/>
            <person name="Lucas S."/>
            <person name="Copeland A."/>
            <person name="Lapidus A."/>
            <person name="Glavina del Rio T."/>
            <person name="Dalin E."/>
            <person name="Tice H."/>
            <person name="Bruce D."/>
            <person name="Goodwin L."/>
            <person name="Pitluck S."/>
            <person name="Sims D."/>
            <person name="Brettin T."/>
            <person name="Detter J.C."/>
            <person name="Han C."/>
            <person name="Larimer F."/>
            <person name="Land M."/>
            <person name="Hauser L."/>
            <person name="Kyrpides N."/>
            <person name="Mikhailova N."/>
            <person name="Sayler G.S."/>
        </authorList>
    </citation>
    <scope>NUCLEOTIDE SEQUENCE [LARGE SCALE GENOMIC DNA]</scope>
    <source>
        <strain evidence="3">MZ1T</strain>
    </source>
</reference>
<gene>
    <name evidence="2" type="ordered locus">Tmz1t_2742</name>
</gene>
<dbReference type="eggNOG" id="COG1569">
    <property type="taxonomic scope" value="Bacteria"/>
</dbReference>
<dbReference type="EMBL" id="CP001281">
    <property type="protein sequence ID" value="ACR01342.1"/>
    <property type="molecule type" value="Genomic_DNA"/>
</dbReference>
<evidence type="ECO:0000259" key="1">
    <source>
        <dbReference type="Pfam" id="PF13470"/>
    </source>
</evidence>
<dbReference type="RefSeq" id="WP_012585647.1">
    <property type="nucleotide sequence ID" value="NC_011662.2"/>
</dbReference>
<dbReference type="InterPro" id="IPR002716">
    <property type="entry name" value="PIN_dom"/>
</dbReference>
<dbReference type="InterPro" id="IPR029060">
    <property type="entry name" value="PIN-like_dom_sf"/>
</dbReference>
<sequence length="154" mass="17051">MSRLVRESDSTYAVNIVPVVIDTNVFVAALRSAGGASRQVLRRALEGNFQPLFGNALWLEYNDLLGRPVWGDATTLTERQRVLAALARRGRWVSVYFGWRPNLPDEGDNHLFELALAGNAAAIITHNVRDVGRGELKLGALRVMTPAEALKEWP</sequence>
<dbReference type="InterPro" id="IPR002850">
    <property type="entry name" value="PIN_toxin-like"/>
</dbReference>
<dbReference type="NCBIfam" id="TIGR00305">
    <property type="entry name" value="putative toxin-antitoxin system toxin component, PIN family"/>
    <property type="match status" value="1"/>
</dbReference>
<feature type="domain" description="PIN" evidence="1">
    <location>
        <begin position="19"/>
        <end position="129"/>
    </location>
</feature>
<keyword evidence="3" id="KW-1185">Reference proteome</keyword>
<dbReference type="Pfam" id="PF13470">
    <property type="entry name" value="PIN_3"/>
    <property type="match status" value="1"/>
</dbReference>
<dbReference type="HOGENOM" id="CLU_116617_2_0_4"/>
<dbReference type="PANTHER" id="PTHR34610">
    <property type="entry name" value="SSL7007 PROTEIN"/>
    <property type="match status" value="1"/>
</dbReference>
<evidence type="ECO:0000313" key="2">
    <source>
        <dbReference type="EMBL" id="ACR01342.1"/>
    </source>
</evidence>
<dbReference type="STRING" id="85643.Tmz1t_2742"/>
<proteinExistence type="predicted"/>
<reference evidence="2 3" key="2">
    <citation type="journal article" date="2012" name="Stand. Genomic Sci.">
        <title>Complete genome sequence of Thauera aminoaromatica strain MZ1T.</title>
        <authorList>
            <person name="Jiang K."/>
            <person name="Sanseverino J."/>
            <person name="Chauhan A."/>
            <person name="Lucas S."/>
            <person name="Copeland A."/>
            <person name="Lapidus A."/>
            <person name="Del Rio T.G."/>
            <person name="Dalin E."/>
            <person name="Tice H."/>
            <person name="Bruce D."/>
            <person name="Goodwin L."/>
            <person name="Pitluck S."/>
            <person name="Sims D."/>
            <person name="Brettin T."/>
            <person name="Detter J.C."/>
            <person name="Han C."/>
            <person name="Chang Y.J."/>
            <person name="Larimer F."/>
            <person name="Land M."/>
            <person name="Hauser L."/>
            <person name="Kyrpides N.C."/>
            <person name="Mikhailova N."/>
            <person name="Moser S."/>
            <person name="Jegier P."/>
            <person name="Close D."/>
            <person name="Debruyn J.M."/>
            <person name="Wang Y."/>
            <person name="Layton A.C."/>
            <person name="Allen M.S."/>
            <person name="Sayler G.S."/>
        </authorList>
    </citation>
    <scope>NUCLEOTIDE SEQUENCE [LARGE SCALE GENOMIC DNA]</scope>
    <source>
        <strain evidence="2 3">MZ1T</strain>
    </source>
</reference>
<dbReference type="KEGG" id="tmz:Tmz1t_2742"/>
<accession>C4KAB6</accession>
<name>C4KAB6_THASP</name>
<protein>
    <recommendedName>
        <fullName evidence="1">PIN domain-containing protein</fullName>
    </recommendedName>
</protein>
<evidence type="ECO:0000313" key="3">
    <source>
        <dbReference type="Proteomes" id="UP000002186"/>
    </source>
</evidence>
<dbReference type="AlphaFoldDB" id="C4KAB6"/>